<dbReference type="Gene3D" id="3.40.50.720">
    <property type="entry name" value="NAD(P)-binding Rossmann-like Domain"/>
    <property type="match status" value="1"/>
</dbReference>
<dbReference type="RefSeq" id="WP_242166231.1">
    <property type="nucleotide sequence ID" value="NZ_JAJMLW010000004.1"/>
</dbReference>
<comment type="caution">
    <text evidence="3">The sequence shown here is derived from an EMBL/GenBank/DDBJ whole genome shotgun (WGS) entry which is preliminary data.</text>
</comment>
<dbReference type="InterPro" id="IPR001509">
    <property type="entry name" value="Epimerase_deHydtase"/>
</dbReference>
<protein>
    <recommendedName>
        <fullName evidence="1">dTDP-4-dehydrorhamnose reductase</fullName>
        <ecNumber evidence="1">1.1.1.133</ecNumber>
    </recommendedName>
</protein>
<organism evidence="3 4">
    <name type="scientific">Adlercreutzia faecimuris</name>
    <dbReference type="NCBI Taxonomy" id="2897341"/>
    <lineage>
        <taxon>Bacteria</taxon>
        <taxon>Bacillati</taxon>
        <taxon>Actinomycetota</taxon>
        <taxon>Coriobacteriia</taxon>
        <taxon>Eggerthellales</taxon>
        <taxon>Eggerthellaceae</taxon>
        <taxon>Adlercreutzia</taxon>
    </lineage>
</organism>
<dbReference type="EC" id="1.1.1.133" evidence="1"/>
<dbReference type="Pfam" id="PF01370">
    <property type="entry name" value="Epimerase"/>
    <property type="match status" value="1"/>
</dbReference>
<feature type="domain" description="NAD-dependent epimerase/dehydratase" evidence="2">
    <location>
        <begin position="4"/>
        <end position="140"/>
    </location>
</feature>
<proteinExistence type="inferred from homology"/>
<evidence type="ECO:0000259" key="2">
    <source>
        <dbReference type="Pfam" id="PF01370"/>
    </source>
</evidence>
<gene>
    <name evidence="3" type="ORF">LPT13_10240</name>
</gene>
<dbReference type="InterPro" id="IPR036291">
    <property type="entry name" value="NAD(P)-bd_dom_sf"/>
</dbReference>
<dbReference type="PANTHER" id="PTHR10491:SF4">
    <property type="entry name" value="METHIONINE ADENOSYLTRANSFERASE 2 SUBUNIT BETA"/>
    <property type="match status" value="1"/>
</dbReference>
<keyword evidence="1" id="KW-0521">NADP</keyword>
<dbReference type="InterPro" id="IPR005913">
    <property type="entry name" value="dTDP_dehydrorham_reduct"/>
</dbReference>
<sequence>MRFLVLGATGMAGHVASLYLSERGHEVWGFSRRPASFLKRSLTGDALDVSSLEDALAQSRPEIVLNCIGLLNASCDERPDLAIYLNAYLPHLLERMTAESRTRVFHLSTDCVFAGNTGPYDEFSTPDGRTLYDKSKALGELRNEKDLTLRQSIVGPDIDPHGIGLLNWFMAQEERVRGWTGAIWTGLTTLELAKAIEACALDGSSGLVNMVPDGHGIPKSDLLRLLSTYFRDSSVTVEDDPSVLLDKTLVRTVLPAGYRPIPYADQIQELASWVNAHGDIYPERYQRSHAYE</sequence>
<accession>A0ABS9WIU3</accession>
<name>A0ABS9WIU3_9ACTN</name>
<dbReference type="SUPFAM" id="SSF51735">
    <property type="entry name" value="NAD(P)-binding Rossmann-fold domains"/>
    <property type="match status" value="1"/>
</dbReference>
<keyword evidence="1" id="KW-0560">Oxidoreductase</keyword>
<comment type="similarity">
    <text evidence="1">Belongs to the dTDP-4-dehydrorhamnose reductase family.</text>
</comment>
<dbReference type="Proteomes" id="UP001430755">
    <property type="component" value="Unassembled WGS sequence"/>
</dbReference>
<dbReference type="PANTHER" id="PTHR10491">
    <property type="entry name" value="DTDP-4-DEHYDRORHAMNOSE REDUCTASE"/>
    <property type="match status" value="1"/>
</dbReference>
<reference evidence="3" key="1">
    <citation type="submission" date="2021-11" db="EMBL/GenBank/DDBJ databases">
        <title>A Novel Adlercreutzia Species, isolated from a Allomyrina dichotoma larva feces.</title>
        <authorList>
            <person name="Suh M.K."/>
        </authorList>
    </citation>
    <scope>NUCLEOTIDE SEQUENCE</scope>
    <source>
        <strain evidence="3">JBNU-10</strain>
    </source>
</reference>
<evidence type="ECO:0000313" key="4">
    <source>
        <dbReference type="Proteomes" id="UP001430755"/>
    </source>
</evidence>
<evidence type="ECO:0000256" key="1">
    <source>
        <dbReference type="RuleBase" id="RU364082"/>
    </source>
</evidence>
<comment type="pathway">
    <text evidence="1">Carbohydrate biosynthesis; dTDP-L-rhamnose biosynthesis.</text>
</comment>
<comment type="function">
    <text evidence="1">Catalyzes the reduction of dTDP-6-deoxy-L-lyxo-4-hexulose to yield dTDP-L-rhamnose.</text>
</comment>
<dbReference type="EMBL" id="JAJMLW010000004">
    <property type="protein sequence ID" value="MCI2242724.1"/>
    <property type="molecule type" value="Genomic_DNA"/>
</dbReference>
<evidence type="ECO:0000313" key="3">
    <source>
        <dbReference type="EMBL" id="MCI2242724.1"/>
    </source>
</evidence>
<keyword evidence="4" id="KW-1185">Reference proteome</keyword>